<feature type="transmembrane region" description="Helical" evidence="8">
    <location>
        <begin position="354"/>
        <end position="375"/>
    </location>
</feature>
<accession>A0A2T2NYV9</accession>
<dbReference type="Pfam" id="PF07690">
    <property type="entry name" value="MFS_1"/>
    <property type="match status" value="1"/>
</dbReference>
<feature type="transmembrane region" description="Helical" evidence="8">
    <location>
        <begin position="163"/>
        <end position="183"/>
    </location>
</feature>
<protein>
    <submittedName>
        <fullName evidence="10">MFS general substrate transporter</fullName>
    </submittedName>
</protein>
<comment type="subcellular location">
    <subcellularLocation>
        <location evidence="1">Cell membrane</location>
        <topology evidence="1">Multi-pass membrane protein</topology>
    </subcellularLocation>
</comment>
<keyword evidence="2" id="KW-0813">Transport</keyword>
<sequence>MNREATNFGTVTWDGDIDPANPLNWPKSKKWTNVILISLQVTISSIASTIMAIGADAVAKDFTLTDSYTPALPTALYVLGIGIGPLVLAPCSELYGRRIVYLCSFLVFMVLKIGCAVSPNIKTLAVLRFLGGCAGSAGPSLGAGTIGDMFAAEERGRAQAVSSFGPIMGPVLGGVIGGFIVFYTDSWQWLMWTVAIASAVVNTLSFFFLQESYSPILLTQKKEKLEKECPEKEYRVETTSMPAKELFVRAITRPIRLLTSSPICAFMSIYMALIYGILYLHLTTILLLFGPNQMYGLYSYQWKSGRTGLAYLGAGIGSIIGMILTSKCMNASFRSALARQERRTGSMEPTPELRLPYMKVGMVIIPLGLILFAWSAGRTHWMIPLVGACIFGIGMIMEYVCIHTYLVDCFGKFSASALAAVIVARCPITCAFCLVGFELYRRLNYDWGSMLLAFLCIAMIPIPFILERYGPRLRQKQLNF</sequence>
<dbReference type="EMBL" id="KZ678131">
    <property type="protein sequence ID" value="PSN70593.1"/>
    <property type="molecule type" value="Genomic_DNA"/>
</dbReference>
<dbReference type="InterPro" id="IPR036259">
    <property type="entry name" value="MFS_trans_sf"/>
</dbReference>
<evidence type="ECO:0000256" key="7">
    <source>
        <dbReference type="ARBA" id="ARBA00038459"/>
    </source>
</evidence>
<feature type="transmembrane region" description="Helical" evidence="8">
    <location>
        <begin position="263"/>
        <end position="289"/>
    </location>
</feature>
<proteinExistence type="inferred from homology"/>
<dbReference type="STRING" id="1448308.A0A2T2NYV9"/>
<dbReference type="GO" id="GO:0042908">
    <property type="term" value="P:xenobiotic transport"/>
    <property type="evidence" value="ECO:0007669"/>
    <property type="project" value="UniProtKB-ARBA"/>
</dbReference>
<evidence type="ECO:0000256" key="8">
    <source>
        <dbReference type="SAM" id="Phobius"/>
    </source>
</evidence>
<keyword evidence="6 8" id="KW-0472">Membrane</keyword>
<reference evidence="10 11" key="1">
    <citation type="journal article" date="2018" name="Front. Microbiol.">
        <title>Genome-Wide Analysis of Corynespora cassiicola Leaf Fall Disease Putative Effectors.</title>
        <authorList>
            <person name="Lopez D."/>
            <person name="Ribeiro S."/>
            <person name="Label P."/>
            <person name="Fumanal B."/>
            <person name="Venisse J.S."/>
            <person name="Kohler A."/>
            <person name="de Oliveira R.R."/>
            <person name="Labutti K."/>
            <person name="Lipzen A."/>
            <person name="Lail K."/>
            <person name="Bauer D."/>
            <person name="Ohm R.A."/>
            <person name="Barry K.W."/>
            <person name="Spatafora J."/>
            <person name="Grigoriev I.V."/>
            <person name="Martin F.M."/>
            <person name="Pujade-Renaud V."/>
        </authorList>
    </citation>
    <scope>NUCLEOTIDE SEQUENCE [LARGE SCALE GENOMIC DNA]</scope>
    <source>
        <strain evidence="10 11">Philippines</strain>
    </source>
</reference>
<gene>
    <name evidence="10" type="ORF">BS50DRAFT_517131</name>
</gene>
<evidence type="ECO:0000256" key="3">
    <source>
        <dbReference type="ARBA" id="ARBA00022475"/>
    </source>
</evidence>
<evidence type="ECO:0000259" key="9">
    <source>
        <dbReference type="PROSITE" id="PS50850"/>
    </source>
</evidence>
<dbReference type="PANTHER" id="PTHR23502">
    <property type="entry name" value="MAJOR FACILITATOR SUPERFAMILY"/>
    <property type="match status" value="1"/>
</dbReference>
<comment type="similarity">
    <text evidence="7">Belongs to the major facilitator superfamily. DHA1 family. Polyamines/proton antiporter (TC 2.A.1.2.16) subfamily.</text>
</comment>
<feature type="transmembrane region" description="Helical" evidence="8">
    <location>
        <begin position="125"/>
        <end position="151"/>
    </location>
</feature>
<dbReference type="GO" id="GO:0022857">
    <property type="term" value="F:transmembrane transporter activity"/>
    <property type="evidence" value="ECO:0007669"/>
    <property type="project" value="InterPro"/>
</dbReference>
<dbReference type="FunFam" id="1.20.1250.20:FF:000011">
    <property type="entry name" value="MFS multidrug transporter, putative"/>
    <property type="match status" value="1"/>
</dbReference>
<dbReference type="AlphaFoldDB" id="A0A2T2NYV9"/>
<dbReference type="PANTHER" id="PTHR23502:SF186">
    <property type="entry name" value="MAJOR FACILITATOR SUPERFAMILY (MFS) PROFILE DOMAIN-CONTAINING PROTEIN"/>
    <property type="match status" value="1"/>
</dbReference>
<keyword evidence="5 8" id="KW-1133">Transmembrane helix</keyword>
<dbReference type="PROSITE" id="PS00216">
    <property type="entry name" value="SUGAR_TRANSPORT_1"/>
    <property type="match status" value="1"/>
</dbReference>
<feature type="transmembrane region" description="Helical" evidence="8">
    <location>
        <begin position="449"/>
        <end position="466"/>
    </location>
</feature>
<dbReference type="GO" id="GO:0140115">
    <property type="term" value="P:export across plasma membrane"/>
    <property type="evidence" value="ECO:0007669"/>
    <property type="project" value="UniProtKB-ARBA"/>
</dbReference>
<name>A0A2T2NYV9_CORCC</name>
<dbReference type="InterPro" id="IPR011701">
    <property type="entry name" value="MFS"/>
</dbReference>
<evidence type="ECO:0000256" key="5">
    <source>
        <dbReference type="ARBA" id="ARBA00022989"/>
    </source>
</evidence>
<organism evidence="10 11">
    <name type="scientific">Corynespora cassiicola Philippines</name>
    <dbReference type="NCBI Taxonomy" id="1448308"/>
    <lineage>
        <taxon>Eukaryota</taxon>
        <taxon>Fungi</taxon>
        <taxon>Dikarya</taxon>
        <taxon>Ascomycota</taxon>
        <taxon>Pezizomycotina</taxon>
        <taxon>Dothideomycetes</taxon>
        <taxon>Pleosporomycetidae</taxon>
        <taxon>Pleosporales</taxon>
        <taxon>Corynesporascaceae</taxon>
        <taxon>Corynespora</taxon>
    </lineage>
</organism>
<feature type="transmembrane region" description="Helical" evidence="8">
    <location>
        <begin position="75"/>
        <end position="92"/>
    </location>
</feature>
<evidence type="ECO:0000256" key="6">
    <source>
        <dbReference type="ARBA" id="ARBA00023136"/>
    </source>
</evidence>
<dbReference type="Gene3D" id="1.20.1250.20">
    <property type="entry name" value="MFS general substrate transporter like domains"/>
    <property type="match status" value="1"/>
</dbReference>
<feature type="transmembrane region" description="Helical" evidence="8">
    <location>
        <begin position="34"/>
        <end position="55"/>
    </location>
</feature>
<dbReference type="Proteomes" id="UP000240883">
    <property type="component" value="Unassembled WGS sequence"/>
</dbReference>
<evidence type="ECO:0000313" key="10">
    <source>
        <dbReference type="EMBL" id="PSN70593.1"/>
    </source>
</evidence>
<evidence type="ECO:0000256" key="1">
    <source>
        <dbReference type="ARBA" id="ARBA00004651"/>
    </source>
</evidence>
<feature type="domain" description="Major facilitator superfamily (MFS) profile" evidence="9">
    <location>
        <begin position="33"/>
        <end position="480"/>
    </location>
</feature>
<feature type="transmembrane region" description="Helical" evidence="8">
    <location>
        <begin position="189"/>
        <end position="209"/>
    </location>
</feature>
<dbReference type="InterPro" id="IPR020846">
    <property type="entry name" value="MFS_dom"/>
</dbReference>
<feature type="transmembrane region" description="Helical" evidence="8">
    <location>
        <begin position="413"/>
        <end position="437"/>
    </location>
</feature>
<feature type="transmembrane region" description="Helical" evidence="8">
    <location>
        <begin position="99"/>
        <end position="119"/>
    </location>
</feature>
<dbReference type="InterPro" id="IPR005829">
    <property type="entry name" value="Sugar_transporter_CS"/>
</dbReference>
<keyword evidence="11" id="KW-1185">Reference proteome</keyword>
<evidence type="ECO:0000256" key="2">
    <source>
        <dbReference type="ARBA" id="ARBA00022448"/>
    </source>
</evidence>
<feature type="transmembrane region" description="Helical" evidence="8">
    <location>
        <begin position="381"/>
        <end position="401"/>
    </location>
</feature>
<evidence type="ECO:0000313" key="11">
    <source>
        <dbReference type="Proteomes" id="UP000240883"/>
    </source>
</evidence>
<dbReference type="GO" id="GO:0005886">
    <property type="term" value="C:plasma membrane"/>
    <property type="evidence" value="ECO:0007669"/>
    <property type="project" value="UniProtKB-SubCell"/>
</dbReference>
<dbReference type="PROSITE" id="PS50850">
    <property type="entry name" value="MFS"/>
    <property type="match status" value="1"/>
</dbReference>
<dbReference type="SUPFAM" id="SSF103473">
    <property type="entry name" value="MFS general substrate transporter"/>
    <property type="match status" value="1"/>
</dbReference>
<keyword evidence="3" id="KW-1003">Cell membrane</keyword>
<keyword evidence="4 8" id="KW-0812">Transmembrane</keyword>
<dbReference type="CDD" id="cd17323">
    <property type="entry name" value="MFS_Tpo1_MDR_like"/>
    <property type="match status" value="1"/>
</dbReference>
<evidence type="ECO:0000256" key="4">
    <source>
        <dbReference type="ARBA" id="ARBA00022692"/>
    </source>
</evidence>
<dbReference type="OrthoDB" id="6770063at2759"/>
<feature type="transmembrane region" description="Helical" evidence="8">
    <location>
        <begin position="309"/>
        <end position="333"/>
    </location>
</feature>